<name>A0A2W7RC41_9BACT</name>
<dbReference type="Pfam" id="PF23400">
    <property type="entry name" value="CARF_Card1"/>
    <property type="match status" value="1"/>
</dbReference>
<evidence type="ECO:0000259" key="2">
    <source>
        <dbReference type="Pfam" id="PF23400"/>
    </source>
</evidence>
<sequence>MPSTLLSIISKQALPTLHFIKQFREPDSLFIFISTIEMEDTQATQYIIEALSLPLDKCRTVIIDANDAAQAKEDLAKAKFAKQGKYLINLTGGNKLMSQMVFQQLQFFDADMFYAPIGSSTYQQLYPEIKQIPKKTSISISLKEYLEAYGFEMSISEDLIQYQPSPKKLFQRVLKTGHPAKVAEIATATDQEYKELDKNYLMGTWFEWYLYDHFKQTLKLAPSQIAFNVGIKRKDNPSLLDKDNEFDVMFIYQNDLYVFECKVYPSGKLKTNRISQPLFKLSSLTQNFGLQCKKYFAYLGEFTEDSQAKDQLDILRHNLGVVKILEIEHFRKESGKDLLRNDEAYKIDQLIKKFNS</sequence>
<dbReference type="InterPro" id="IPR011856">
    <property type="entry name" value="tRNA_endonuc-like_dom_sf"/>
</dbReference>
<comment type="caution">
    <text evidence="3">The sequence shown here is derived from an EMBL/GenBank/DDBJ whole genome shotgun (WGS) entry which is preliminary data.</text>
</comment>
<evidence type="ECO:0000313" key="4">
    <source>
        <dbReference type="Proteomes" id="UP000248882"/>
    </source>
</evidence>
<dbReference type="Pfam" id="PF09002">
    <property type="entry name" value="Card1_endonuc"/>
    <property type="match status" value="1"/>
</dbReference>
<keyword evidence="4" id="KW-1185">Reference proteome</keyword>
<organism evidence="3 4">
    <name type="scientific">Algoriphagus chordae</name>
    <dbReference type="NCBI Taxonomy" id="237019"/>
    <lineage>
        <taxon>Bacteria</taxon>
        <taxon>Pseudomonadati</taxon>
        <taxon>Bacteroidota</taxon>
        <taxon>Cytophagia</taxon>
        <taxon>Cytophagales</taxon>
        <taxon>Cyclobacteriaceae</taxon>
        <taxon>Algoriphagus</taxon>
    </lineage>
</organism>
<evidence type="ECO:0000313" key="3">
    <source>
        <dbReference type="EMBL" id="PZX48285.1"/>
    </source>
</evidence>
<feature type="domain" description="Card1 endonuclease" evidence="1">
    <location>
        <begin position="198"/>
        <end position="293"/>
    </location>
</feature>
<gene>
    <name evidence="3" type="ORF">LV85_03695</name>
</gene>
<dbReference type="InterPro" id="IPR015093">
    <property type="entry name" value="Card1_endonucl_dom"/>
</dbReference>
<dbReference type="InterPro" id="IPR011335">
    <property type="entry name" value="Restrct_endonuc-II-like"/>
</dbReference>
<dbReference type="OrthoDB" id="9785117at2"/>
<dbReference type="Proteomes" id="UP000248882">
    <property type="component" value="Unassembled WGS sequence"/>
</dbReference>
<accession>A0A2W7RC41</accession>
<dbReference type="GO" id="GO:0003676">
    <property type="term" value="F:nucleic acid binding"/>
    <property type="evidence" value="ECO:0007669"/>
    <property type="project" value="InterPro"/>
</dbReference>
<dbReference type="RefSeq" id="WP_111322184.1">
    <property type="nucleotide sequence ID" value="NZ_QKZT01000021.1"/>
</dbReference>
<feature type="domain" description="Card1 CARF" evidence="2">
    <location>
        <begin position="5"/>
        <end position="145"/>
    </location>
</feature>
<dbReference type="EMBL" id="QKZT01000021">
    <property type="protein sequence ID" value="PZX48285.1"/>
    <property type="molecule type" value="Genomic_DNA"/>
</dbReference>
<dbReference type="Gene3D" id="3.40.50.10770">
    <property type="entry name" value="Hypothetical protein VC1899 like domain (Restriction endonuclease-like)"/>
    <property type="match status" value="1"/>
</dbReference>
<dbReference type="AlphaFoldDB" id="A0A2W7RC41"/>
<protein>
    <submittedName>
        <fullName evidence="3">Uncharacterized protein DUF1887</fullName>
    </submittedName>
</protein>
<dbReference type="SUPFAM" id="SSF52980">
    <property type="entry name" value="Restriction endonuclease-like"/>
    <property type="match status" value="1"/>
</dbReference>
<proteinExistence type="predicted"/>
<dbReference type="InterPro" id="IPR056339">
    <property type="entry name" value="CARF_Card1"/>
</dbReference>
<reference evidence="3 4" key="1">
    <citation type="submission" date="2018-06" db="EMBL/GenBank/DDBJ databases">
        <title>Genomic Encyclopedia of Archaeal and Bacterial Type Strains, Phase II (KMG-II): from individual species to whole genera.</title>
        <authorList>
            <person name="Goeker M."/>
        </authorList>
    </citation>
    <scope>NUCLEOTIDE SEQUENCE [LARGE SCALE GENOMIC DNA]</scope>
    <source>
        <strain evidence="3 4">DSM 19830</strain>
    </source>
</reference>
<dbReference type="Gene3D" id="3.40.1350.10">
    <property type="match status" value="1"/>
</dbReference>
<evidence type="ECO:0000259" key="1">
    <source>
        <dbReference type="Pfam" id="PF09002"/>
    </source>
</evidence>